<keyword evidence="11" id="KW-1185">Reference proteome</keyword>
<dbReference type="InterPro" id="IPR051639">
    <property type="entry name" value="BCD1"/>
</dbReference>
<dbReference type="EMBL" id="ML170156">
    <property type="protein sequence ID" value="TDL29423.1"/>
    <property type="molecule type" value="Genomic_DNA"/>
</dbReference>
<comment type="similarity">
    <text evidence="6">Belongs to the BCD1 family.</text>
</comment>
<keyword evidence="1" id="KW-0597">Phosphoprotein</keyword>
<dbReference type="VEuPathDB" id="FungiDB:BD410DRAFT_892718"/>
<protein>
    <recommendedName>
        <fullName evidence="9">HIT-type domain-containing protein</fullName>
    </recommendedName>
</protein>
<dbReference type="GO" id="GO:0070761">
    <property type="term" value="C:pre-snoRNP complex"/>
    <property type="evidence" value="ECO:0007669"/>
    <property type="project" value="TreeGrafter"/>
</dbReference>
<dbReference type="GO" id="GO:0048254">
    <property type="term" value="P:snoRNA localization"/>
    <property type="evidence" value="ECO:0007669"/>
    <property type="project" value="TreeGrafter"/>
</dbReference>
<reference evidence="10 11" key="1">
    <citation type="submission" date="2018-06" db="EMBL/GenBank/DDBJ databases">
        <title>A transcriptomic atlas of mushroom development highlights an independent origin of complex multicellularity.</title>
        <authorList>
            <consortium name="DOE Joint Genome Institute"/>
            <person name="Krizsan K."/>
            <person name="Almasi E."/>
            <person name="Merenyi Z."/>
            <person name="Sahu N."/>
            <person name="Viragh M."/>
            <person name="Koszo T."/>
            <person name="Mondo S."/>
            <person name="Kiss B."/>
            <person name="Balint B."/>
            <person name="Kues U."/>
            <person name="Barry K."/>
            <person name="Hegedus J.C."/>
            <person name="Henrissat B."/>
            <person name="Johnson J."/>
            <person name="Lipzen A."/>
            <person name="Ohm R."/>
            <person name="Nagy I."/>
            <person name="Pangilinan J."/>
            <person name="Yan J."/>
            <person name="Xiong Y."/>
            <person name="Grigoriev I.V."/>
            <person name="Hibbett D.S."/>
            <person name="Nagy L.G."/>
        </authorList>
    </citation>
    <scope>NUCLEOTIDE SEQUENCE [LARGE SCALE GENOMIC DNA]</scope>
    <source>
        <strain evidence="10 11">SZMC22713</strain>
    </source>
</reference>
<name>A0A4R5XEH5_9AGAM</name>
<evidence type="ECO:0000313" key="10">
    <source>
        <dbReference type="EMBL" id="TDL29423.1"/>
    </source>
</evidence>
<dbReference type="PROSITE" id="PS51083">
    <property type="entry name" value="ZF_HIT"/>
    <property type="match status" value="1"/>
</dbReference>
<dbReference type="OrthoDB" id="272357at2759"/>
<feature type="region of interest" description="Disordered" evidence="8">
    <location>
        <begin position="357"/>
        <end position="383"/>
    </location>
</feature>
<feature type="region of interest" description="Disordered" evidence="8">
    <location>
        <begin position="89"/>
        <end position="119"/>
    </location>
</feature>
<evidence type="ECO:0000256" key="1">
    <source>
        <dbReference type="ARBA" id="ARBA00022553"/>
    </source>
</evidence>
<dbReference type="Pfam" id="PF04438">
    <property type="entry name" value="zf-HIT"/>
    <property type="match status" value="1"/>
</dbReference>
<keyword evidence="3 7" id="KW-0863">Zinc-finger</keyword>
<evidence type="ECO:0000256" key="8">
    <source>
        <dbReference type="SAM" id="MobiDB-lite"/>
    </source>
</evidence>
<dbReference type="GO" id="GO:0005634">
    <property type="term" value="C:nucleus"/>
    <property type="evidence" value="ECO:0007669"/>
    <property type="project" value="TreeGrafter"/>
</dbReference>
<dbReference type="InterPro" id="IPR057721">
    <property type="entry name" value="BCD1_alpha/beta"/>
</dbReference>
<dbReference type="GO" id="GO:0000463">
    <property type="term" value="P:maturation of LSU-rRNA from tricistronic rRNA transcript (SSU-rRNA, 5.8S rRNA, LSU-rRNA)"/>
    <property type="evidence" value="ECO:0007669"/>
    <property type="project" value="TreeGrafter"/>
</dbReference>
<accession>A0A4R5XEH5</accession>
<evidence type="ECO:0000256" key="4">
    <source>
        <dbReference type="ARBA" id="ARBA00022833"/>
    </source>
</evidence>
<organism evidence="10 11">
    <name type="scientific">Rickenella mellea</name>
    <dbReference type="NCBI Taxonomy" id="50990"/>
    <lineage>
        <taxon>Eukaryota</taxon>
        <taxon>Fungi</taxon>
        <taxon>Dikarya</taxon>
        <taxon>Basidiomycota</taxon>
        <taxon>Agaricomycotina</taxon>
        <taxon>Agaricomycetes</taxon>
        <taxon>Hymenochaetales</taxon>
        <taxon>Rickenellaceae</taxon>
        <taxon>Rickenella</taxon>
    </lineage>
</organism>
<sequence>MSSAQPQCTVCASQLAKYTCPRCTTRTCSAKCVAAHKAATACTGIRDRAAFVPMNQYGWGTMVDDYVFLEDMGRHVSEWGREIARGGLARGGHTARPMRARGRGRGRGHGGQGGAASGGKREFLSTQLGFRDIDMDVLSAGMERHRVNQSTWDAKNKTALMTVEFIFKPPLDPLSRVNRQRLVALTHRNNMDMSLRQLVQGHVKERTKSKKDSELSEWLPSLVCLDDSEATPPLCVMKLGTTANAPALVPHPSKRLAYHKLNWDKKLMSCLRHTQFVEFPTIEVMEEIAFDGVLVNKEGAVERDTAKERMPKRRRVDVVAGKRVITGLLGDYGSDDEAEEKGEEEPSALATLEHYSGSEDDAEERDMDAELQLEGDDPGRGTDLSLILNALHKDGTLQWDKDGDEEEVDWGDSADEADARIPPL</sequence>
<dbReference type="CDD" id="cd23023">
    <property type="entry name" value="zf-HIT_BCD1"/>
    <property type="match status" value="1"/>
</dbReference>
<evidence type="ECO:0000313" key="11">
    <source>
        <dbReference type="Proteomes" id="UP000294933"/>
    </source>
</evidence>
<evidence type="ECO:0000256" key="6">
    <source>
        <dbReference type="ARBA" id="ARBA00049654"/>
    </source>
</evidence>
<comment type="function">
    <text evidence="5">Required for box C/D snoRNAs accumulation involved in snoRNA processing, snoRNA transport to the nucleolus and ribosome biogenesis.</text>
</comment>
<evidence type="ECO:0000256" key="2">
    <source>
        <dbReference type="ARBA" id="ARBA00022723"/>
    </source>
</evidence>
<dbReference type="AlphaFoldDB" id="A0A4R5XEH5"/>
<dbReference type="InterPro" id="IPR007529">
    <property type="entry name" value="Znf_HIT"/>
</dbReference>
<dbReference type="GO" id="GO:0008270">
    <property type="term" value="F:zinc ion binding"/>
    <property type="evidence" value="ECO:0007669"/>
    <property type="project" value="UniProtKB-UniRule"/>
</dbReference>
<dbReference type="Pfam" id="PF25790">
    <property type="entry name" value="BCD1"/>
    <property type="match status" value="1"/>
</dbReference>
<feature type="domain" description="HIT-type" evidence="9">
    <location>
        <begin position="8"/>
        <end position="42"/>
    </location>
</feature>
<dbReference type="PANTHER" id="PTHR13483:SF3">
    <property type="entry name" value="BOX C_D SNORNA PROTEIN 1"/>
    <property type="match status" value="1"/>
</dbReference>
<dbReference type="Proteomes" id="UP000294933">
    <property type="component" value="Unassembled WGS sequence"/>
</dbReference>
<feature type="region of interest" description="Disordered" evidence="8">
    <location>
        <begin position="395"/>
        <end position="424"/>
    </location>
</feature>
<dbReference type="GO" id="GO:0000492">
    <property type="term" value="P:box C/D snoRNP assembly"/>
    <property type="evidence" value="ECO:0007669"/>
    <property type="project" value="TreeGrafter"/>
</dbReference>
<dbReference type="STRING" id="50990.A0A4R5XEH5"/>
<evidence type="ECO:0000256" key="5">
    <source>
        <dbReference type="ARBA" id="ARBA00049598"/>
    </source>
</evidence>
<evidence type="ECO:0000256" key="7">
    <source>
        <dbReference type="PROSITE-ProRule" id="PRU00453"/>
    </source>
</evidence>
<dbReference type="Gene3D" id="3.30.60.190">
    <property type="match status" value="1"/>
</dbReference>
<gene>
    <name evidence="10" type="ORF">BD410DRAFT_892718</name>
</gene>
<keyword evidence="2" id="KW-0479">Metal-binding</keyword>
<dbReference type="SUPFAM" id="SSF144232">
    <property type="entry name" value="HIT/MYND zinc finger-like"/>
    <property type="match status" value="1"/>
</dbReference>
<evidence type="ECO:0000259" key="9">
    <source>
        <dbReference type="PROSITE" id="PS51083"/>
    </source>
</evidence>
<evidence type="ECO:0000256" key="3">
    <source>
        <dbReference type="ARBA" id="ARBA00022771"/>
    </source>
</evidence>
<keyword evidence="4" id="KW-0862">Zinc</keyword>
<feature type="compositionally biased region" description="Acidic residues" evidence="8">
    <location>
        <begin position="402"/>
        <end position="416"/>
    </location>
</feature>
<proteinExistence type="inferred from homology"/>
<feature type="compositionally biased region" description="Acidic residues" evidence="8">
    <location>
        <begin position="358"/>
        <end position="376"/>
    </location>
</feature>
<dbReference type="PANTHER" id="PTHR13483">
    <property type="entry name" value="BOX C_D SNORNA PROTEIN 1-RELATED"/>
    <property type="match status" value="1"/>
</dbReference>
<feature type="compositionally biased region" description="Basic residues" evidence="8">
    <location>
        <begin position="96"/>
        <end position="108"/>
    </location>
</feature>